<reference evidence="13" key="1">
    <citation type="journal article" date="2020" name="mSystems">
        <title>Genome- and Community-Level Interaction Insights into Carbon Utilization and Element Cycling Functions of Hydrothermarchaeota in Hydrothermal Sediment.</title>
        <authorList>
            <person name="Zhou Z."/>
            <person name="Liu Y."/>
            <person name="Xu W."/>
            <person name="Pan J."/>
            <person name="Luo Z.H."/>
            <person name="Li M."/>
        </authorList>
    </citation>
    <scope>NUCLEOTIDE SEQUENCE [LARGE SCALE GENOMIC DNA]</scope>
    <source>
        <strain evidence="13">HyVt-628</strain>
    </source>
</reference>
<dbReference type="Proteomes" id="UP000886059">
    <property type="component" value="Unassembled WGS sequence"/>
</dbReference>
<comment type="catalytic activity">
    <reaction evidence="3">
        <text>L-allo-threonine + NADP(+) = aminoacetone + CO2 + NADPH</text>
        <dbReference type="Rhea" id="RHEA:43524"/>
        <dbReference type="ChEBI" id="CHEBI:16526"/>
        <dbReference type="ChEBI" id="CHEBI:57783"/>
        <dbReference type="ChEBI" id="CHEBI:58320"/>
        <dbReference type="ChEBI" id="CHEBI:58349"/>
        <dbReference type="ChEBI" id="CHEBI:58585"/>
        <dbReference type="EC" id="1.1.1.381"/>
    </reaction>
</comment>
<evidence type="ECO:0000256" key="9">
    <source>
        <dbReference type="ARBA" id="ARBA00045650"/>
    </source>
</evidence>
<dbReference type="GO" id="GO:0035527">
    <property type="term" value="F:3-hydroxypropionate dehydrogenase (NADP+) activity"/>
    <property type="evidence" value="ECO:0007669"/>
    <property type="project" value="UniProtKB-EC"/>
</dbReference>
<dbReference type="CDD" id="cd05233">
    <property type="entry name" value="SDR_c"/>
    <property type="match status" value="1"/>
</dbReference>
<dbReference type="Pfam" id="PF00106">
    <property type="entry name" value="adh_short"/>
    <property type="match status" value="1"/>
</dbReference>
<dbReference type="PIRSF" id="PIRSF000126">
    <property type="entry name" value="11-beta-HSD1"/>
    <property type="match status" value="1"/>
</dbReference>
<comment type="similarity">
    <text evidence="1 11">Belongs to the short-chain dehydrogenases/reductases (SDR) family.</text>
</comment>
<organism evidence="13">
    <name type="scientific">Chlorobaculum parvum</name>
    <dbReference type="NCBI Taxonomy" id="274539"/>
    <lineage>
        <taxon>Bacteria</taxon>
        <taxon>Pseudomonadati</taxon>
        <taxon>Chlorobiota</taxon>
        <taxon>Chlorobiia</taxon>
        <taxon>Chlorobiales</taxon>
        <taxon>Chlorobiaceae</taxon>
        <taxon>Chlorobaculum</taxon>
    </lineage>
</organism>
<evidence type="ECO:0000256" key="10">
    <source>
        <dbReference type="ARBA" id="ARBA00047274"/>
    </source>
</evidence>
<evidence type="ECO:0000256" key="7">
    <source>
        <dbReference type="ARBA" id="ARBA00044271"/>
    </source>
</evidence>
<dbReference type="EC" id="1.1.1.298" evidence="4"/>
<dbReference type="EMBL" id="DRSK01000192">
    <property type="protein sequence ID" value="HHE07919.1"/>
    <property type="molecule type" value="Genomic_DNA"/>
</dbReference>
<dbReference type="InterPro" id="IPR036291">
    <property type="entry name" value="NAD(P)-bd_dom_sf"/>
</dbReference>
<evidence type="ECO:0000256" key="3">
    <source>
        <dbReference type="ARBA" id="ARBA00043812"/>
    </source>
</evidence>
<dbReference type="InterPro" id="IPR020904">
    <property type="entry name" value="Sc_DH/Rdtase_CS"/>
</dbReference>
<dbReference type="PANTHER" id="PTHR43086:SF3">
    <property type="entry name" value="NADP-DEPENDENT 3-HYDROXY ACID DEHYDROGENASE YDFG"/>
    <property type="match status" value="1"/>
</dbReference>
<dbReference type="PRINTS" id="PR00081">
    <property type="entry name" value="GDHRDH"/>
</dbReference>
<dbReference type="Gene3D" id="3.40.50.720">
    <property type="entry name" value="NAD(P)-binding Rossmann-like Domain"/>
    <property type="match status" value="1"/>
</dbReference>
<keyword evidence="2" id="KW-0560">Oxidoreductase</keyword>
<evidence type="ECO:0000256" key="5">
    <source>
        <dbReference type="ARBA" id="ARBA00044059"/>
    </source>
</evidence>
<evidence type="ECO:0000256" key="6">
    <source>
        <dbReference type="ARBA" id="ARBA00044065"/>
    </source>
</evidence>
<proteinExistence type="inferred from homology"/>
<gene>
    <name evidence="13" type="ORF">ENL01_03345</name>
</gene>
<comment type="function">
    <text evidence="9">NADP-dependent dehydrogenase with broad substrate specificity acting on 3-hydroxy acids. Catalyzes the NADP-dependent oxidation of L-allo-threonine to L-2-amino-3-keto-butyrate, which is spontaneously decarboxylated into aminoacetone. Also acts on D-threonine, L-serine, D-serine, D-3-hydroxyisobutyrate, L-3-hydroxyisobutyrate, D-glycerate and L-glycerate. Able to catalyze the reduction of the malonic semialdehyde to 3-hydroxypropionic acid. YdfG is apparently supplementing RutE, the presumed malonic semialdehyde reductase involved in pyrimidine degradation since both are able to detoxify malonic semialdehyde.</text>
</comment>
<evidence type="ECO:0000256" key="11">
    <source>
        <dbReference type="RuleBase" id="RU000363"/>
    </source>
</evidence>
<dbReference type="EC" id="1.1.1.381" evidence="5"/>
<dbReference type="SMART" id="SM00822">
    <property type="entry name" value="PKS_KR"/>
    <property type="match status" value="1"/>
</dbReference>
<accession>A0A7C5HPL1</accession>
<dbReference type="PROSITE" id="PS00061">
    <property type="entry name" value="ADH_SHORT"/>
    <property type="match status" value="1"/>
</dbReference>
<evidence type="ECO:0000256" key="4">
    <source>
        <dbReference type="ARBA" id="ARBA00044050"/>
    </source>
</evidence>
<evidence type="ECO:0000256" key="1">
    <source>
        <dbReference type="ARBA" id="ARBA00006484"/>
    </source>
</evidence>
<dbReference type="AlphaFoldDB" id="A0A7C5HPL1"/>
<sequence length="261" mass="28320">MRFHTLITGASNGIGKAIAEDRAKSGEHLVLVARSGDKLAVLAAELRQVHGVDVQVCARDLSEQEAARQVFGFCKAQGIAVDCLINCAGFSITGRFERMPEEELVRMSMVNMVSLAMLSRLFLPAMLERRRGVVVNIASLAGFQGVAGMACYSATKAFVVTLTEALAGEFAGSGVRVFAVCPGFIDNEQFYNRAGHDRSRIVTPVSSPAVVLRAVRRGLVGHSMLVLPTRFDSLMRFTQRFVPRKLVVRLAGLFAGAHEKH</sequence>
<feature type="domain" description="Ketoreductase" evidence="12">
    <location>
        <begin position="4"/>
        <end position="181"/>
    </location>
</feature>
<protein>
    <recommendedName>
        <fullName evidence="6">NADP-dependent 3-hydroxy acid dehydrogenase YdfG</fullName>
        <ecNumber evidence="4">1.1.1.298</ecNumber>
        <ecNumber evidence="5">1.1.1.381</ecNumber>
    </recommendedName>
    <alternativeName>
        <fullName evidence="8">L-allo-threonine dehydrogenase</fullName>
    </alternativeName>
    <alternativeName>
        <fullName evidence="7">Malonic semialdehyde reductase</fullName>
    </alternativeName>
</protein>
<comment type="caution">
    <text evidence="13">The sequence shown here is derived from an EMBL/GenBank/DDBJ whole genome shotgun (WGS) entry which is preliminary data.</text>
</comment>
<evidence type="ECO:0000256" key="2">
    <source>
        <dbReference type="ARBA" id="ARBA00023002"/>
    </source>
</evidence>
<evidence type="ECO:0000256" key="8">
    <source>
        <dbReference type="ARBA" id="ARBA00044349"/>
    </source>
</evidence>
<dbReference type="PRINTS" id="PR00080">
    <property type="entry name" value="SDRFAMILY"/>
</dbReference>
<dbReference type="InterPro" id="IPR057326">
    <property type="entry name" value="KR_dom"/>
</dbReference>
<evidence type="ECO:0000259" key="12">
    <source>
        <dbReference type="SMART" id="SM00822"/>
    </source>
</evidence>
<evidence type="ECO:0000313" key="13">
    <source>
        <dbReference type="EMBL" id="HHE07919.1"/>
    </source>
</evidence>
<dbReference type="SUPFAM" id="SSF51735">
    <property type="entry name" value="NAD(P)-binding Rossmann-fold domains"/>
    <property type="match status" value="1"/>
</dbReference>
<dbReference type="InterPro" id="IPR002347">
    <property type="entry name" value="SDR_fam"/>
</dbReference>
<comment type="catalytic activity">
    <reaction evidence="10">
        <text>3-hydroxypropanoate + NADP(+) = 3-oxopropanoate + NADPH + H(+)</text>
        <dbReference type="Rhea" id="RHEA:26438"/>
        <dbReference type="ChEBI" id="CHEBI:15378"/>
        <dbReference type="ChEBI" id="CHEBI:16510"/>
        <dbReference type="ChEBI" id="CHEBI:33190"/>
        <dbReference type="ChEBI" id="CHEBI:57783"/>
        <dbReference type="ChEBI" id="CHEBI:58349"/>
        <dbReference type="EC" id="1.1.1.298"/>
    </reaction>
</comment>
<dbReference type="PANTHER" id="PTHR43086">
    <property type="entry name" value="VERY-LONG-CHAIN 3-OXOOACYL-COA REDUCTASE"/>
    <property type="match status" value="1"/>
</dbReference>
<name>A0A7C5HPL1_9CHLB</name>